<evidence type="ECO:0000313" key="2">
    <source>
        <dbReference type="Proteomes" id="UP000501648"/>
    </source>
</evidence>
<sequence>MSYGPSEFAQHKILGKFTENDDIKQKLREFKEPEYPEDSRATGTPISRRQWSPKYVVAIDGSHHEVQYDQGFPGAELGFVSVATILIDVNRLQEEADKPSIDPVKFNQVQSAYSFATVLASTNMVLKSDPDSRASFRRQWAKLLEDTCPADDAESLAETYRALYAHKPRETDQRCPLVDVCMDANRPSADFEKGTCACGKYPVYLSDALRIHEGFSDFASNGECFGEVMRVLEHLLLVAFVRQMERLCERSGNWSMFRDTAIVMDGSLAVFGHPAWLSQAIKVELARINQRVNQEISEDLLIFGIEKSGRFFDHWCRLDQKSSKDFQKERTAENGGNSEEDDTFRAMLPGRIPRQSTLLVDDPYIKKFVVPSASDKPHGKDTYYGRPFLYKTVTGALIVGISAILSDAQDDRSLATPAQYPRLPDMLDLLDMLVSMRHPNAIIPLIAAHAEAAIPLNMGEKVLEKLAREHISGNRRDPE</sequence>
<proteinExistence type="predicted"/>
<protein>
    <submittedName>
        <fullName evidence="1">Uncharacterized protein</fullName>
    </submittedName>
</protein>
<dbReference type="EMBL" id="CP008956">
    <property type="protein sequence ID" value="QJQ03789.1"/>
    <property type="molecule type" value="Genomic_DNA"/>
</dbReference>
<reference evidence="1 2" key="1">
    <citation type="journal article" date="2012" name="J. Bacteriol.">
        <title>Genome sequence of the pathogenic Herbaspirillum seropedicae strain Os34, isolated from rice roots.</title>
        <authorList>
            <person name="Ye W."/>
            <person name="Ye S."/>
            <person name="Liu J."/>
            <person name="Chang S."/>
            <person name="Chen M."/>
            <person name="Zhu B."/>
            <person name="Guo L."/>
            <person name="An Q."/>
        </authorList>
    </citation>
    <scope>NUCLEOTIDE SEQUENCE [LARGE SCALE GENOMIC DNA]</scope>
    <source>
        <strain evidence="1 2">Os34</strain>
    </source>
</reference>
<name>A0A6M3ZYM0_9BURK</name>
<accession>A0A6M3ZYM0</accession>
<dbReference type="AlphaFoldDB" id="A0A6M3ZYM0"/>
<dbReference type="RefSeq" id="WP_017455095.1">
    <property type="nucleotide sequence ID" value="NZ_CP008956.1"/>
</dbReference>
<gene>
    <name evidence="1" type="ORF">C798_27160</name>
</gene>
<dbReference type="Proteomes" id="UP000501648">
    <property type="component" value="Chromosome"/>
</dbReference>
<organism evidence="1 2">
    <name type="scientific">Herbaspirillum rubrisubalbicans Os34</name>
    <dbReference type="NCBI Taxonomy" id="1235827"/>
    <lineage>
        <taxon>Bacteria</taxon>
        <taxon>Pseudomonadati</taxon>
        <taxon>Pseudomonadota</taxon>
        <taxon>Betaproteobacteria</taxon>
        <taxon>Burkholderiales</taxon>
        <taxon>Oxalobacteraceae</taxon>
        <taxon>Herbaspirillum</taxon>
    </lineage>
</organism>
<evidence type="ECO:0000313" key="1">
    <source>
        <dbReference type="EMBL" id="QJQ03789.1"/>
    </source>
</evidence>